<dbReference type="Proteomes" id="UP000815677">
    <property type="component" value="Unassembled WGS sequence"/>
</dbReference>
<gene>
    <name evidence="1" type="ORF">MCHLO_03837</name>
</gene>
<name>A0ABQ0L5L1_MYCCL</name>
<evidence type="ECO:0000313" key="1">
    <source>
        <dbReference type="EMBL" id="GAT46302.1"/>
    </source>
</evidence>
<evidence type="ECO:0000313" key="2">
    <source>
        <dbReference type="Proteomes" id="UP000815677"/>
    </source>
</evidence>
<dbReference type="EMBL" id="DF842257">
    <property type="protein sequence ID" value="GAT46302.1"/>
    <property type="molecule type" value="Genomic_DNA"/>
</dbReference>
<reference evidence="1" key="1">
    <citation type="submission" date="2014-09" db="EMBL/GenBank/DDBJ databases">
        <title>Genome sequence of the luminous mushroom Mycena chlorophos for searching fungal bioluminescence genes.</title>
        <authorList>
            <person name="Tanaka Y."/>
            <person name="Kasuga D."/>
            <person name="Oba Y."/>
            <person name="Hase S."/>
            <person name="Sato K."/>
            <person name="Oba Y."/>
            <person name="Sakakibara Y."/>
        </authorList>
    </citation>
    <scope>NUCLEOTIDE SEQUENCE</scope>
</reference>
<accession>A0ABQ0L5L1</accession>
<organism evidence="1 2">
    <name type="scientific">Mycena chlorophos</name>
    <name type="common">Agaric fungus</name>
    <name type="synonym">Agaricus chlorophos</name>
    <dbReference type="NCBI Taxonomy" id="658473"/>
    <lineage>
        <taxon>Eukaryota</taxon>
        <taxon>Fungi</taxon>
        <taxon>Dikarya</taxon>
        <taxon>Basidiomycota</taxon>
        <taxon>Agaricomycotina</taxon>
        <taxon>Agaricomycetes</taxon>
        <taxon>Agaricomycetidae</taxon>
        <taxon>Agaricales</taxon>
        <taxon>Marasmiineae</taxon>
        <taxon>Mycenaceae</taxon>
        <taxon>Mycena</taxon>
    </lineage>
</organism>
<sequence>MAKNARRMKGARCLKDEGVPNPRRVEVEHVTNLLATNPHLKVSGTRQHRCTAVRDTSNQLALRGHKHGTAFCPTPCRAANPRDGTRQ</sequence>
<proteinExistence type="predicted"/>
<protein>
    <submittedName>
        <fullName evidence="1">Uncharacterized protein</fullName>
    </submittedName>
</protein>
<keyword evidence="2" id="KW-1185">Reference proteome</keyword>